<dbReference type="Proteomes" id="UP000414233">
    <property type="component" value="Unassembled WGS sequence"/>
</dbReference>
<proteinExistence type="predicted"/>
<protein>
    <submittedName>
        <fullName evidence="2">Uncharacterized protein</fullName>
    </submittedName>
</protein>
<gene>
    <name evidence="2" type="ORF">PTE30175_04707</name>
</gene>
<evidence type="ECO:0000313" key="3">
    <source>
        <dbReference type="Proteomes" id="UP000414233"/>
    </source>
</evidence>
<evidence type="ECO:0000256" key="1">
    <source>
        <dbReference type="SAM" id="MobiDB-lite"/>
    </source>
</evidence>
<evidence type="ECO:0000313" key="2">
    <source>
        <dbReference type="EMBL" id="VVE52777.1"/>
    </source>
</evidence>
<dbReference type="EMBL" id="CABPRZ010000027">
    <property type="protein sequence ID" value="VVE52777.1"/>
    <property type="molecule type" value="Genomic_DNA"/>
</dbReference>
<sequence length="95" mass="9797">MLGSFRSGSAGAGTATASTSPDASVLPVLSEMTRVPATVSPSGLTVVTSTSRPAILTRWFDDTIAGKASTTSRRCATEKSCGRTSRALLPRFSCQ</sequence>
<feature type="compositionally biased region" description="Low complexity" evidence="1">
    <location>
        <begin position="7"/>
        <end position="20"/>
    </location>
</feature>
<name>A0A5E4YWL0_9BURK</name>
<organism evidence="2 3">
    <name type="scientific">Pandoraea terrae</name>
    <dbReference type="NCBI Taxonomy" id="1537710"/>
    <lineage>
        <taxon>Bacteria</taxon>
        <taxon>Pseudomonadati</taxon>
        <taxon>Pseudomonadota</taxon>
        <taxon>Betaproteobacteria</taxon>
        <taxon>Burkholderiales</taxon>
        <taxon>Burkholderiaceae</taxon>
        <taxon>Pandoraea</taxon>
    </lineage>
</organism>
<reference evidence="2 3" key="1">
    <citation type="submission" date="2019-08" db="EMBL/GenBank/DDBJ databases">
        <authorList>
            <person name="Peeters C."/>
        </authorList>
    </citation>
    <scope>NUCLEOTIDE SEQUENCE [LARGE SCALE GENOMIC DNA]</scope>
    <source>
        <strain evidence="2 3">LMG 30175</strain>
    </source>
</reference>
<dbReference type="AlphaFoldDB" id="A0A5E4YWL0"/>
<accession>A0A5E4YWL0</accession>
<feature type="region of interest" description="Disordered" evidence="1">
    <location>
        <begin position="1"/>
        <end position="24"/>
    </location>
</feature>
<keyword evidence="3" id="KW-1185">Reference proteome</keyword>